<evidence type="ECO:0000313" key="1">
    <source>
        <dbReference type="EMBL" id="MDC7960877.1"/>
    </source>
</evidence>
<evidence type="ECO:0000313" key="2">
    <source>
        <dbReference type="Proteomes" id="UP001215078"/>
    </source>
</evidence>
<dbReference type="EMBL" id="JAQQPO010000032">
    <property type="protein sequence ID" value="MDC7960877.1"/>
    <property type="molecule type" value="Genomic_DNA"/>
</dbReference>
<organism evidence="1 2">
    <name type="scientific">Bacteroides ovatus</name>
    <dbReference type="NCBI Taxonomy" id="28116"/>
    <lineage>
        <taxon>Bacteria</taxon>
        <taxon>Pseudomonadati</taxon>
        <taxon>Bacteroidota</taxon>
        <taxon>Bacteroidia</taxon>
        <taxon>Bacteroidales</taxon>
        <taxon>Bacteroidaceae</taxon>
        <taxon>Bacteroides</taxon>
    </lineage>
</organism>
<comment type="caution">
    <text evidence="1">The sequence shown here is derived from an EMBL/GenBank/DDBJ whole genome shotgun (WGS) entry which is preliminary data.</text>
</comment>
<name>A0AAW6IR56_BACOV</name>
<dbReference type="AlphaFoldDB" id="A0AAW6IR56"/>
<reference evidence="1" key="1">
    <citation type="submission" date="2022-10" db="EMBL/GenBank/DDBJ databases">
        <title>Human gut microbiome strain richness.</title>
        <authorList>
            <person name="Chen-Liaw A."/>
        </authorList>
    </citation>
    <scope>NUCLEOTIDE SEQUENCE</scope>
    <source>
        <strain evidence="1">RTP21484st1_H8_RTP21484_190118</strain>
    </source>
</reference>
<dbReference type="RefSeq" id="WP_072067168.1">
    <property type="nucleotide sequence ID" value="NZ_JAQQPO010000032.1"/>
</dbReference>
<dbReference type="Proteomes" id="UP001215078">
    <property type="component" value="Unassembled WGS sequence"/>
</dbReference>
<gene>
    <name evidence="1" type="ORF">PQ628_22030</name>
</gene>
<sequence>MKNTKSWKDYVPQSVSLYHADYRENLNEYEDLQDRCIRENNLKKLYERVLERYREQKADNLLRILDEIKEAMVIEGRKEEFEKYYNEITELIRQRNDTDPTDSLIKNSSAINMFYSPGIKIEEHIGKESRAMSCYKIRRALKLKKGQFDTLIEELVDNATYGGELRIYFNAGFNELVTNDNGNDFRTIRFHGDVIVAVANSFNGSGYHISLPLDITFPFVRDRLFVDSQVRYSYATEVCGMYRDWCDSTNWETGYKTVGNTGRNSQKEKTLLTN</sequence>
<evidence type="ECO:0008006" key="3">
    <source>
        <dbReference type="Google" id="ProtNLM"/>
    </source>
</evidence>
<proteinExistence type="predicted"/>
<accession>A0AAW6IR56</accession>
<protein>
    <recommendedName>
        <fullName evidence="3">DUF4469 domain-containing protein</fullName>
    </recommendedName>
</protein>